<dbReference type="PANTHER" id="PTHR30163">
    <property type="entry name" value="MEMBRANE-BOUND LYTIC MUREIN TRANSGLYCOSYLASE B"/>
    <property type="match status" value="1"/>
</dbReference>
<dbReference type="PANTHER" id="PTHR30163:SF8">
    <property type="entry name" value="LYTIC MUREIN TRANSGLYCOSYLASE"/>
    <property type="match status" value="1"/>
</dbReference>
<sequence length="265" mass="28159">MDEGQPPFRRAAGCGCGSILAVVLIVALVGWMLSTSSKPTVPRSLEPIPEDVPPAAGAEVPMIDVHGQGRTSDKLSYWAEPLAGQTGIPEPALRAYGNAELIAADAWPQCRLEWNTLAGIGWVETRHGTYSGKLFGGSEIDENGYAQPPIVGIPLDGTSGTAKIPDTDGGEWDGDAEHDRAIGPMQFIPESWRRYGLDANGDGEANPHQIDDAALAAANHLCRPGHDLSTPEGWTAAILGYNQSRQYLIDVRDAAASYALRQPAP</sequence>
<proteinExistence type="predicted"/>
<name>A0ABU1ZVF2_9CORY</name>
<comment type="caution">
    <text evidence="3">The sequence shown here is derived from an EMBL/GenBank/DDBJ whole genome shotgun (WGS) entry which is preliminary data.</text>
</comment>
<evidence type="ECO:0000256" key="1">
    <source>
        <dbReference type="SAM" id="Phobius"/>
    </source>
</evidence>
<evidence type="ECO:0000313" key="3">
    <source>
        <dbReference type="EMBL" id="MDR7328909.1"/>
    </source>
</evidence>
<keyword evidence="4" id="KW-1185">Reference proteome</keyword>
<feature type="transmembrane region" description="Helical" evidence="1">
    <location>
        <begin position="12"/>
        <end position="33"/>
    </location>
</feature>
<dbReference type="Pfam" id="PF13406">
    <property type="entry name" value="SLT_2"/>
    <property type="match status" value="1"/>
</dbReference>
<reference evidence="3" key="1">
    <citation type="submission" date="2023-07" db="EMBL/GenBank/DDBJ databases">
        <title>Sequencing the genomes of 1000 actinobacteria strains.</title>
        <authorList>
            <person name="Klenk H.-P."/>
        </authorList>
    </citation>
    <scope>NUCLEOTIDE SEQUENCE</scope>
    <source>
        <strain evidence="3">DSM 107476</strain>
    </source>
</reference>
<accession>A0ABU1ZVF2</accession>
<dbReference type="InterPro" id="IPR023346">
    <property type="entry name" value="Lysozyme-like_dom_sf"/>
</dbReference>
<dbReference type="EMBL" id="JAVDXZ010000001">
    <property type="protein sequence ID" value="MDR7328909.1"/>
    <property type="molecule type" value="Genomic_DNA"/>
</dbReference>
<keyword evidence="1" id="KW-0812">Transmembrane</keyword>
<keyword evidence="1" id="KW-0472">Membrane</keyword>
<dbReference type="RefSeq" id="WP_290197900.1">
    <property type="nucleotide sequence ID" value="NZ_CP047654.1"/>
</dbReference>
<dbReference type="SUPFAM" id="SSF53955">
    <property type="entry name" value="Lysozyme-like"/>
    <property type="match status" value="1"/>
</dbReference>
<dbReference type="CDD" id="cd13399">
    <property type="entry name" value="Slt35-like"/>
    <property type="match status" value="1"/>
</dbReference>
<dbReference type="Gene3D" id="1.10.8.350">
    <property type="entry name" value="Bacterial muramidase"/>
    <property type="match status" value="1"/>
</dbReference>
<protein>
    <submittedName>
        <fullName evidence="3">Membrane-bound lytic murein transglycosylase B</fullName>
    </submittedName>
</protein>
<gene>
    <name evidence="3" type="ORF">J2S39_000585</name>
</gene>
<dbReference type="InterPro" id="IPR031304">
    <property type="entry name" value="SLT_2"/>
</dbReference>
<evidence type="ECO:0000259" key="2">
    <source>
        <dbReference type="Pfam" id="PF13406"/>
    </source>
</evidence>
<dbReference type="Proteomes" id="UP001180840">
    <property type="component" value="Unassembled WGS sequence"/>
</dbReference>
<organism evidence="3 4">
    <name type="scientific">Corynebacterium guangdongense</name>
    <dbReference type="NCBI Taxonomy" id="1783348"/>
    <lineage>
        <taxon>Bacteria</taxon>
        <taxon>Bacillati</taxon>
        <taxon>Actinomycetota</taxon>
        <taxon>Actinomycetes</taxon>
        <taxon>Mycobacteriales</taxon>
        <taxon>Corynebacteriaceae</taxon>
        <taxon>Corynebacterium</taxon>
    </lineage>
</organism>
<evidence type="ECO:0000313" key="4">
    <source>
        <dbReference type="Proteomes" id="UP001180840"/>
    </source>
</evidence>
<dbReference type="InterPro" id="IPR043426">
    <property type="entry name" value="MltB-like"/>
</dbReference>
<feature type="domain" description="Transglycosylase SLT" evidence="2">
    <location>
        <begin position="181"/>
        <end position="227"/>
    </location>
</feature>
<keyword evidence="1" id="KW-1133">Transmembrane helix</keyword>
<dbReference type="Gene3D" id="1.10.530.10">
    <property type="match status" value="1"/>
</dbReference>